<dbReference type="SUPFAM" id="SSF161098">
    <property type="entry name" value="MetI-like"/>
    <property type="match status" value="1"/>
</dbReference>
<dbReference type="EMBL" id="CP017717">
    <property type="protein sequence ID" value="AQZ64127.1"/>
    <property type="molecule type" value="Genomic_DNA"/>
</dbReference>
<protein>
    <submittedName>
        <fullName evidence="10">Sugar ABC transporter permease</fullName>
    </submittedName>
</protein>
<dbReference type="Pfam" id="PF00528">
    <property type="entry name" value="BPD_transp_1"/>
    <property type="match status" value="1"/>
</dbReference>
<keyword evidence="6 7" id="KW-0472">Membrane</keyword>
<organism evidence="10 11">
    <name type="scientific">[Actinomadura] parvosata subsp. kistnae</name>
    <dbReference type="NCBI Taxonomy" id="1909395"/>
    <lineage>
        <taxon>Bacteria</taxon>
        <taxon>Bacillati</taxon>
        <taxon>Actinomycetota</taxon>
        <taxon>Actinomycetes</taxon>
        <taxon>Streptosporangiales</taxon>
        <taxon>Streptosporangiaceae</taxon>
        <taxon>Nonomuraea</taxon>
    </lineage>
</organism>
<proteinExistence type="inferred from homology"/>
<dbReference type="Proteomes" id="UP000190797">
    <property type="component" value="Chromosome"/>
</dbReference>
<dbReference type="KEGG" id="noa:BKM31_24065"/>
<name>A0A1V0A1R3_9ACTN</name>
<feature type="compositionally biased region" description="Gly residues" evidence="8">
    <location>
        <begin position="9"/>
        <end position="19"/>
    </location>
</feature>
<feature type="domain" description="ABC transmembrane type-1" evidence="9">
    <location>
        <begin position="101"/>
        <end position="294"/>
    </location>
</feature>
<comment type="similarity">
    <text evidence="7">Belongs to the binding-protein-dependent transport system permease family.</text>
</comment>
<dbReference type="PROSITE" id="PS50928">
    <property type="entry name" value="ABC_TM1"/>
    <property type="match status" value="1"/>
</dbReference>
<keyword evidence="5 7" id="KW-1133">Transmembrane helix</keyword>
<sequence>MTAATQTGGLRGAGAGGGAATRTGGAARGHLLPHQRAKILPTLVLLAGALYCLVPVAWVVVAATKSSGELFSTFTFAPGTGLLDNLRDLFAYGDGRFLLWAANSTLYAVAGSAASTLISTLAGYAMAKYDFRGRTVLFYAILAGVLVPGMTLAIPQYLIMSETNLVGSYWSVLLPSLISPFGIYLARVYALSSVPDATLEAARIDGASEYRILGSIGLPMMVPGMVTIFMLQFVGTWNNFLLPYIMLSDESRFPITVGLYTLLAKGSSEPALYGIAIVGAAVSVIPLIALLLFLQRFWRLDLLSGGLKG</sequence>
<feature type="transmembrane region" description="Helical" evidence="7">
    <location>
        <begin position="136"/>
        <end position="157"/>
    </location>
</feature>
<gene>
    <name evidence="10" type="ORF">BKM31_24065</name>
</gene>
<evidence type="ECO:0000256" key="1">
    <source>
        <dbReference type="ARBA" id="ARBA00004651"/>
    </source>
</evidence>
<feature type="transmembrane region" description="Helical" evidence="7">
    <location>
        <begin position="212"/>
        <end position="234"/>
    </location>
</feature>
<dbReference type="GO" id="GO:0005886">
    <property type="term" value="C:plasma membrane"/>
    <property type="evidence" value="ECO:0007669"/>
    <property type="project" value="UniProtKB-SubCell"/>
</dbReference>
<dbReference type="OrthoDB" id="2063054at2"/>
<evidence type="ECO:0000256" key="2">
    <source>
        <dbReference type="ARBA" id="ARBA00022448"/>
    </source>
</evidence>
<evidence type="ECO:0000256" key="3">
    <source>
        <dbReference type="ARBA" id="ARBA00022475"/>
    </source>
</evidence>
<dbReference type="CDD" id="cd06261">
    <property type="entry name" value="TM_PBP2"/>
    <property type="match status" value="1"/>
</dbReference>
<keyword evidence="2 7" id="KW-0813">Transport</keyword>
<comment type="subcellular location">
    <subcellularLocation>
        <location evidence="1 7">Cell membrane</location>
        <topology evidence="1 7">Multi-pass membrane protein</topology>
    </subcellularLocation>
</comment>
<feature type="transmembrane region" description="Helical" evidence="7">
    <location>
        <begin position="97"/>
        <end position="124"/>
    </location>
</feature>
<evidence type="ECO:0000256" key="5">
    <source>
        <dbReference type="ARBA" id="ARBA00022989"/>
    </source>
</evidence>
<accession>A0A1V0A1R3</accession>
<evidence type="ECO:0000259" key="9">
    <source>
        <dbReference type="PROSITE" id="PS50928"/>
    </source>
</evidence>
<dbReference type="GO" id="GO:0055085">
    <property type="term" value="P:transmembrane transport"/>
    <property type="evidence" value="ECO:0007669"/>
    <property type="project" value="InterPro"/>
</dbReference>
<evidence type="ECO:0000313" key="10">
    <source>
        <dbReference type="EMBL" id="AQZ64127.1"/>
    </source>
</evidence>
<evidence type="ECO:0000256" key="6">
    <source>
        <dbReference type="ARBA" id="ARBA00023136"/>
    </source>
</evidence>
<dbReference type="AlphaFoldDB" id="A0A1V0A1R3"/>
<feature type="transmembrane region" description="Helical" evidence="7">
    <location>
        <begin position="271"/>
        <end position="294"/>
    </location>
</feature>
<dbReference type="STRING" id="1909395.BKM31_24065"/>
<keyword evidence="11" id="KW-1185">Reference proteome</keyword>
<dbReference type="InterPro" id="IPR000515">
    <property type="entry name" value="MetI-like"/>
</dbReference>
<keyword evidence="3" id="KW-1003">Cell membrane</keyword>
<keyword evidence="4 7" id="KW-0812">Transmembrane</keyword>
<evidence type="ECO:0000256" key="7">
    <source>
        <dbReference type="RuleBase" id="RU363032"/>
    </source>
</evidence>
<dbReference type="PANTHER" id="PTHR43744">
    <property type="entry name" value="ABC TRANSPORTER PERMEASE PROTEIN MG189-RELATED-RELATED"/>
    <property type="match status" value="1"/>
</dbReference>
<evidence type="ECO:0000256" key="8">
    <source>
        <dbReference type="SAM" id="MobiDB-lite"/>
    </source>
</evidence>
<feature type="region of interest" description="Disordered" evidence="8">
    <location>
        <begin position="1"/>
        <end position="21"/>
    </location>
</feature>
<reference evidence="11" key="1">
    <citation type="journal article" date="2017" name="Med. Chem. Commun.">
        <title>Nonomuraea sp. ATCC 55076 harbours the largest actinomycete chromosome to date and the kistamicin biosynthetic gene cluster.</title>
        <authorList>
            <person name="Nazari B."/>
            <person name="Forneris C.C."/>
            <person name="Gibson M.I."/>
            <person name="Moon K."/>
            <person name="Schramma K.R."/>
            <person name="Seyedsayamdost M.R."/>
        </authorList>
    </citation>
    <scope>NUCLEOTIDE SEQUENCE [LARGE SCALE GENOMIC DNA]</scope>
    <source>
        <strain evidence="11">ATCC 55076</strain>
    </source>
</reference>
<dbReference type="InterPro" id="IPR035906">
    <property type="entry name" value="MetI-like_sf"/>
</dbReference>
<feature type="transmembrane region" description="Helical" evidence="7">
    <location>
        <begin position="39"/>
        <end position="61"/>
    </location>
</feature>
<dbReference type="Gene3D" id="1.10.3720.10">
    <property type="entry name" value="MetI-like"/>
    <property type="match status" value="1"/>
</dbReference>
<feature type="transmembrane region" description="Helical" evidence="7">
    <location>
        <begin position="169"/>
        <end position="191"/>
    </location>
</feature>
<evidence type="ECO:0000256" key="4">
    <source>
        <dbReference type="ARBA" id="ARBA00022692"/>
    </source>
</evidence>
<dbReference type="PANTHER" id="PTHR43744:SF12">
    <property type="entry name" value="ABC TRANSPORTER PERMEASE PROTEIN MG189-RELATED"/>
    <property type="match status" value="1"/>
</dbReference>
<dbReference type="RefSeq" id="WP_080040326.1">
    <property type="nucleotide sequence ID" value="NZ_CP017717.1"/>
</dbReference>
<evidence type="ECO:0000313" key="11">
    <source>
        <dbReference type="Proteomes" id="UP000190797"/>
    </source>
</evidence>